<sequence length="30" mass="2983">AGVAPIAMIFGSDVAGQQPMPCLPPTDELG</sequence>
<dbReference type="AlphaFoldDB" id="A0A6J4UW81"/>
<feature type="non-terminal residue" evidence="1">
    <location>
        <position position="1"/>
    </location>
</feature>
<proteinExistence type="predicted"/>
<reference evidence="1" key="1">
    <citation type="submission" date="2020-02" db="EMBL/GenBank/DDBJ databases">
        <authorList>
            <person name="Meier V. D."/>
        </authorList>
    </citation>
    <scope>NUCLEOTIDE SEQUENCE</scope>
    <source>
        <strain evidence="1">AVDCRST_MAG18</strain>
    </source>
</reference>
<evidence type="ECO:0000313" key="1">
    <source>
        <dbReference type="EMBL" id="CAA9558442.1"/>
    </source>
</evidence>
<accession>A0A6J4UW81</accession>
<name>A0A6J4UW81_9BACT</name>
<organism evidence="1">
    <name type="scientific">uncultured Thermomicrobiales bacterium</name>
    <dbReference type="NCBI Taxonomy" id="1645740"/>
    <lineage>
        <taxon>Bacteria</taxon>
        <taxon>Pseudomonadati</taxon>
        <taxon>Thermomicrobiota</taxon>
        <taxon>Thermomicrobia</taxon>
        <taxon>Thermomicrobiales</taxon>
        <taxon>environmental samples</taxon>
    </lineage>
</organism>
<protein>
    <submittedName>
        <fullName evidence="1">Uncharacterized protein</fullName>
    </submittedName>
</protein>
<dbReference type="EMBL" id="CADCWN010000059">
    <property type="protein sequence ID" value="CAA9558442.1"/>
    <property type="molecule type" value="Genomic_DNA"/>
</dbReference>
<gene>
    <name evidence="1" type="ORF">AVDCRST_MAG18-877</name>
</gene>